<evidence type="ECO:0000256" key="1">
    <source>
        <dbReference type="ARBA" id="ARBA00006620"/>
    </source>
</evidence>
<dbReference type="Proteomes" id="UP000607281">
    <property type="component" value="Unassembled WGS sequence"/>
</dbReference>
<proteinExistence type="inferred from homology"/>
<evidence type="ECO:0000256" key="5">
    <source>
        <dbReference type="ARBA" id="ARBA00022801"/>
    </source>
</evidence>
<accession>A0ABR8CM12</accession>
<dbReference type="InterPro" id="IPR038570">
    <property type="entry name" value="HicA_sf"/>
</dbReference>
<evidence type="ECO:0000313" key="8">
    <source>
        <dbReference type="EMBL" id="MBD2343458.1"/>
    </source>
</evidence>
<dbReference type="SUPFAM" id="SSF54786">
    <property type="entry name" value="YcfA/nrd intein domain"/>
    <property type="match status" value="1"/>
</dbReference>
<keyword evidence="5" id="KW-0378">Hydrolase</keyword>
<dbReference type="Pfam" id="PF07927">
    <property type="entry name" value="HicA_toxin"/>
    <property type="match status" value="1"/>
</dbReference>
<organism evidence="8 9">
    <name type="scientific">Anabaena subtropica FACHB-260</name>
    <dbReference type="NCBI Taxonomy" id="2692884"/>
    <lineage>
        <taxon>Bacteria</taxon>
        <taxon>Bacillati</taxon>
        <taxon>Cyanobacteriota</taxon>
        <taxon>Cyanophyceae</taxon>
        <taxon>Nostocales</taxon>
        <taxon>Nostocaceae</taxon>
        <taxon>Anabaena</taxon>
    </lineage>
</organism>
<keyword evidence="2" id="KW-1277">Toxin-antitoxin system</keyword>
<dbReference type="InterPro" id="IPR012933">
    <property type="entry name" value="HicA_mRNA_interferase"/>
</dbReference>
<evidence type="ECO:0000256" key="6">
    <source>
        <dbReference type="ARBA" id="ARBA00022884"/>
    </source>
</evidence>
<evidence type="ECO:0000256" key="2">
    <source>
        <dbReference type="ARBA" id="ARBA00022649"/>
    </source>
</evidence>
<dbReference type="Gene3D" id="3.30.920.30">
    <property type="entry name" value="Hypothetical protein"/>
    <property type="match status" value="1"/>
</dbReference>
<keyword evidence="7" id="KW-0346">Stress response</keyword>
<dbReference type="RefSeq" id="WP_190405927.1">
    <property type="nucleotide sequence ID" value="NZ_JACJRF010000005.1"/>
</dbReference>
<evidence type="ECO:0000256" key="7">
    <source>
        <dbReference type="ARBA" id="ARBA00023016"/>
    </source>
</evidence>
<keyword evidence="4" id="KW-0255">Endonuclease</keyword>
<keyword evidence="6" id="KW-0694">RNA-binding</keyword>
<sequence length="75" mass="8482">MPKKIRELKSLLLQAGFSCRTGKGSHTNWYHPLLPGRVTISGKDGSDAKAYQEKDVNNALQRIEDIKKAQEEEQK</sequence>
<comment type="similarity">
    <text evidence="1">Belongs to the HicA mRNA interferase family.</text>
</comment>
<comment type="caution">
    <text evidence="8">The sequence shown here is derived from an EMBL/GenBank/DDBJ whole genome shotgun (WGS) entry which is preliminary data.</text>
</comment>
<keyword evidence="3" id="KW-0540">Nuclease</keyword>
<name>A0ABR8CM12_9NOST</name>
<dbReference type="EMBL" id="JACJRF010000005">
    <property type="protein sequence ID" value="MBD2343458.1"/>
    <property type="molecule type" value="Genomic_DNA"/>
</dbReference>
<gene>
    <name evidence="8" type="ORF">H6G18_04755</name>
</gene>
<evidence type="ECO:0000313" key="9">
    <source>
        <dbReference type="Proteomes" id="UP000607281"/>
    </source>
</evidence>
<keyword evidence="9" id="KW-1185">Reference proteome</keyword>
<protein>
    <submittedName>
        <fullName evidence="8">Type II toxin-antitoxin system HicA family toxin</fullName>
    </submittedName>
</protein>
<evidence type="ECO:0000256" key="3">
    <source>
        <dbReference type="ARBA" id="ARBA00022722"/>
    </source>
</evidence>
<evidence type="ECO:0000256" key="4">
    <source>
        <dbReference type="ARBA" id="ARBA00022759"/>
    </source>
</evidence>
<reference evidence="8 9" key="1">
    <citation type="journal article" date="2020" name="ISME J.">
        <title>Comparative genomics reveals insights into cyanobacterial evolution and habitat adaptation.</title>
        <authorList>
            <person name="Chen M.Y."/>
            <person name="Teng W.K."/>
            <person name="Zhao L."/>
            <person name="Hu C.X."/>
            <person name="Zhou Y.K."/>
            <person name="Han B.P."/>
            <person name="Song L.R."/>
            <person name="Shu W.S."/>
        </authorList>
    </citation>
    <scope>NUCLEOTIDE SEQUENCE [LARGE SCALE GENOMIC DNA]</scope>
    <source>
        <strain evidence="8 9">FACHB-260</strain>
    </source>
</reference>